<organism evidence="1 2">
    <name type="scientific">Bradyrhizobium sediminis</name>
    <dbReference type="NCBI Taxonomy" id="2840469"/>
    <lineage>
        <taxon>Bacteria</taxon>
        <taxon>Pseudomonadati</taxon>
        <taxon>Pseudomonadota</taxon>
        <taxon>Alphaproteobacteria</taxon>
        <taxon>Hyphomicrobiales</taxon>
        <taxon>Nitrobacteraceae</taxon>
        <taxon>Bradyrhizobium</taxon>
    </lineage>
</organism>
<gene>
    <name evidence="1" type="ORF">KMZ93_09560</name>
</gene>
<dbReference type="RefSeq" id="WP_215605835.1">
    <property type="nucleotide sequence ID" value="NZ_CP076136.1"/>
</dbReference>
<evidence type="ECO:0000313" key="2">
    <source>
        <dbReference type="Proteomes" id="UP000676951"/>
    </source>
</evidence>
<dbReference type="EMBL" id="CP076136">
    <property type="protein sequence ID" value="QWG25095.1"/>
    <property type="molecule type" value="Genomic_DNA"/>
</dbReference>
<dbReference type="Proteomes" id="UP000676951">
    <property type="component" value="Chromosome"/>
</dbReference>
<evidence type="ECO:0000313" key="1">
    <source>
        <dbReference type="EMBL" id="QWG25095.1"/>
    </source>
</evidence>
<sequence length="222" mass="24926">MQAYKNAQATPVNLGLNQPVNNVLAIIPGYAAETSRIGEGSAWLSAVGWFWRVLTTGNFKSFVRQYRDYYANPRTSAYMAEALGELIRKALPDAQVVLLCAARDDFPSSWASRRLPLEAARADFSDLAKSLAPELAFDAAILAHHDPLGLGLYPLERALLAQFKDVFVVNGRRRVYRLDQAALDAHKLRRFLAQTRLAEALMSYRIDLLTLFLKWSNQPRKS</sequence>
<reference evidence="1 2" key="1">
    <citation type="submission" date="2021-06" db="EMBL/GenBank/DDBJ databases">
        <title>Bradyrhizobium sp. S2-11-4 Genome sequencing.</title>
        <authorList>
            <person name="Jin L."/>
        </authorList>
    </citation>
    <scope>NUCLEOTIDE SEQUENCE [LARGE SCALE GENOMIC DNA]</scope>
    <source>
        <strain evidence="1 2">S2-11-4</strain>
    </source>
</reference>
<proteinExistence type="predicted"/>
<protein>
    <submittedName>
        <fullName evidence="1">Uncharacterized protein</fullName>
    </submittedName>
</protein>
<accession>A0A975RYT0</accession>
<dbReference type="AlphaFoldDB" id="A0A975RYT0"/>
<keyword evidence="2" id="KW-1185">Reference proteome</keyword>
<name>A0A975RYT0_9BRAD</name>